<comment type="caution">
    <text evidence="8">The sequence shown here is derived from an EMBL/GenBank/DDBJ whole genome shotgun (WGS) entry which is preliminary data.</text>
</comment>
<evidence type="ECO:0000256" key="2">
    <source>
        <dbReference type="ARBA" id="ARBA00005914"/>
    </source>
</evidence>
<dbReference type="Gene3D" id="1.10.3430.10">
    <property type="entry name" value="Ammonium transporter AmtB like domains"/>
    <property type="match status" value="1"/>
</dbReference>
<evidence type="ECO:0000313" key="9">
    <source>
        <dbReference type="Proteomes" id="UP000599578"/>
    </source>
</evidence>
<keyword evidence="4 7" id="KW-0812">Transmembrane</keyword>
<dbReference type="PANTHER" id="PTHR10464:SF4">
    <property type="entry name" value="UREA TRANSPORTER"/>
    <property type="match status" value="1"/>
</dbReference>
<evidence type="ECO:0000256" key="1">
    <source>
        <dbReference type="ARBA" id="ARBA00004651"/>
    </source>
</evidence>
<comment type="similarity">
    <text evidence="2">Belongs to the urea transporter family.</text>
</comment>
<evidence type="ECO:0000256" key="3">
    <source>
        <dbReference type="ARBA" id="ARBA00022475"/>
    </source>
</evidence>
<evidence type="ECO:0000313" key="8">
    <source>
        <dbReference type="EMBL" id="GGO89235.1"/>
    </source>
</evidence>
<dbReference type="EMBL" id="BMLT01000022">
    <property type="protein sequence ID" value="GGO89235.1"/>
    <property type="molecule type" value="Genomic_DNA"/>
</dbReference>
<accession>A0A917ZRZ3</accession>
<protein>
    <submittedName>
        <fullName evidence="8">Urea transporter</fullName>
    </submittedName>
</protein>
<keyword evidence="3" id="KW-1003">Cell membrane</keyword>
<keyword evidence="5 7" id="KW-1133">Transmembrane helix</keyword>
<dbReference type="Pfam" id="PF03253">
    <property type="entry name" value="UT"/>
    <property type="match status" value="1"/>
</dbReference>
<evidence type="ECO:0000256" key="6">
    <source>
        <dbReference type="ARBA" id="ARBA00023136"/>
    </source>
</evidence>
<feature type="transmembrane region" description="Helical" evidence="7">
    <location>
        <begin position="80"/>
        <end position="106"/>
    </location>
</feature>
<feature type="transmembrane region" description="Helical" evidence="7">
    <location>
        <begin position="32"/>
        <end position="60"/>
    </location>
</feature>
<evidence type="ECO:0000256" key="7">
    <source>
        <dbReference type="SAM" id="Phobius"/>
    </source>
</evidence>
<dbReference type="InterPro" id="IPR029020">
    <property type="entry name" value="Ammonium/urea_transptr"/>
</dbReference>
<keyword evidence="6 7" id="KW-0472">Membrane</keyword>
<dbReference type="AlphaFoldDB" id="A0A917ZRZ3"/>
<keyword evidence="9" id="KW-1185">Reference proteome</keyword>
<dbReference type="RefSeq" id="WP_188863042.1">
    <property type="nucleotide sequence ID" value="NZ_BMLT01000022.1"/>
</dbReference>
<evidence type="ECO:0000256" key="5">
    <source>
        <dbReference type="ARBA" id="ARBA00022989"/>
    </source>
</evidence>
<reference evidence="8 9" key="1">
    <citation type="journal article" date="2014" name="Int. J. Syst. Evol. Microbiol.">
        <title>Complete genome sequence of Corynebacterium casei LMG S-19264T (=DSM 44701T), isolated from a smear-ripened cheese.</title>
        <authorList>
            <consortium name="US DOE Joint Genome Institute (JGI-PGF)"/>
            <person name="Walter F."/>
            <person name="Albersmeier A."/>
            <person name="Kalinowski J."/>
            <person name="Ruckert C."/>
        </authorList>
    </citation>
    <scope>NUCLEOTIDE SEQUENCE [LARGE SCALE GENOMIC DNA]</scope>
    <source>
        <strain evidence="8 9">CGMCC 1.7286</strain>
    </source>
</reference>
<comment type="subcellular location">
    <subcellularLocation>
        <location evidence="1">Cell membrane</location>
        <topology evidence="1">Multi-pass membrane protein</topology>
    </subcellularLocation>
</comment>
<dbReference type="Proteomes" id="UP000599578">
    <property type="component" value="Unassembled WGS sequence"/>
</dbReference>
<dbReference type="GO" id="GO:0015204">
    <property type="term" value="F:urea transmembrane transporter activity"/>
    <property type="evidence" value="ECO:0007669"/>
    <property type="project" value="InterPro"/>
</dbReference>
<sequence length="292" mass="30576">MDKTLRNLSYWLDALLHSFSQILFQSSRHCGLLLLLAIGVESPWLLAGGLCGCLAALLGAGLGAFDRDRLRSGDYGYNGALLGLGVTALGGLSQATLALIALLGVLSVPMLDWQLRRLRLPPYTSVFVLLGWCAWGLLPLLQAFAPVAAEAVGDRPLPVQSVMQGLGQVLFLGSPLAALLVLLGLTLASARDAGWALIGALTGNLVASGLPVAPHDLHLGLYGFNGALAAIALSRRFGPQPLLILTGSAVATLLQPLLAQLGIPPFTAPFVLSCWLICLMTARISTHPEPTP</sequence>
<name>A0A917ZRZ3_9GAMM</name>
<gene>
    <name evidence="8" type="ORF">GCM10011348_46500</name>
</gene>
<feature type="transmembrane region" description="Helical" evidence="7">
    <location>
        <begin position="126"/>
        <end position="149"/>
    </location>
</feature>
<feature type="transmembrane region" description="Helical" evidence="7">
    <location>
        <begin position="267"/>
        <end position="286"/>
    </location>
</feature>
<dbReference type="GO" id="GO:0005886">
    <property type="term" value="C:plasma membrane"/>
    <property type="evidence" value="ECO:0007669"/>
    <property type="project" value="UniProtKB-SubCell"/>
</dbReference>
<feature type="transmembrane region" description="Helical" evidence="7">
    <location>
        <begin position="169"/>
        <end position="188"/>
    </location>
</feature>
<organism evidence="8 9">
    <name type="scientific">Marinobacterium nitratireducens</name>
    <dbReference type="NCBI Taxonomy" id="518897"/>
    <lineage>
        <taxon>Bacteria</taxon>
        <taxon>Pseudomonadati</taxon>
        <taxon>Pseudomonadota</taxon>
        <taxon>Gammaproteobacteria</taxon>
        <taxon>Oceanospirillales</taxon>
        <taxon>Oceanospirillaceae</taxon>
        <taxon>Marinobacterium</taxon>
    </lineage>
</organism>
<feature type="transmembrane region" description="Helical" evidence="7">
    <location>
        <begin position="195"/>
        <end position="213"/>
    </location>
</feature>
<evidence type="ECO:0000256" key="4">
    <source>
        <dbReference type="ARBA" id="ARBA00022692"/>
    </source>
</evidence>
<proteinExistence type="inferred from homology"/>
<dbReference type="InterPro" id="IPR004937">
    <property type="entry name" value="Urea_transporter"/>
</dbReference>
<dbReference type="PANTHER" id="PTHR10464">
    <property type="entry name" value="UREA TRANSPORTER"/>
    <property type="match status" value="1"/>
</dbReference>